<dbReference type="EMBL" id="CP036281">
    <property type="protein sequence ID" value="QDU81673.1"/>
    <property type="molecule type" value="Genomic_DNA"/>
</dbReference>
<dbReference type="Gene3D" id="1.10.150.240">
    <property type="entry name" value="Putative phosphatase, domain 2"/>
    <property type="match status" value="1"/>
</dbReference>
<dbReference type="InterPro" id="IPR023214">
    <property type="entry name" value="HAD_sf"/>
</dbReference>
<dbReference type="OrthoDB" id="9797743at2"/>
<evidence type="ECO:0000313" key="1">
    <source>
        <dbReference type="EMBL" id="QDU81673.1"/>
    </source>
</evidence>
<dbReference type="InterPro" id="IPR023198">
    <property type="entry name" value="PGP-like_dom2"/>
</dbReference>
<proteinExistence type="predicted"/>
<dbReference type="SFLD" id="SFLDG01135">
    <property type="entry name" value="C1.5.6:_HAD__Beta-PGM__Phospha"/>
    <property type="match status" value="1"/>
</dbReference>
<gene>
    <name evidence="1" type="ORF">Pla110_34170</name>
</gene>
<evidence type="ECO:0000313" key="2">
    <source>
        <dbReference type="Proteomes" id="UP000317178"/>
    </source>
</evidence>
<dbReference type="SFLD" id="SFLDS00003">
    <property type="entry name" value="Haloacid_Dehalogenase"/>
    <property type="match status" value="1"/>
</dbReference>
<keyword evidence="2" id="KW-1185">Reference proteome</keyword>
<reference evidence="1 2" key="1">
    <citation type="submission" date="2019-02" db="EMBL/GenBank/DDBJ databases">
        <title>Deep-cultivation of Planctomycetes and their phenomic and genomic characterization uncovers novel biology.</title>
        <authorList>
            <person name="Wiegand S."/>
            <person name="Jogler M."/>
            <person name="Boedeker C."/>
            <person name="Pinto D."/>
            <person name="Vollmers J."/>
            <person name="Rivas-Marin E."/>
            <person name="Kohn T."/>
            <person name="Peeters S.H."/>
            <person name="Heuer A."/>
            <person name="Rast P."/>
            <person name="Oberbeckmann S."/>
            <person name="Bunk B."/>
            <person name="Jeske O."/>
            <person name="Meyerdierks A."/>
            <person name="Storesund J.E."/>
            <person name="Kallscheuer N."/>
            <person name="Luecker S."/>
            <person name="Lage O.M."/>
            <person name="Pohl T."/>
            <person name="Merkel B.J."/>
            <person name="Hornburger P."/>
            <person name="Mueller R.-W."/>
            <person name="Bruemmer F."/>
            <person name="Labrenz M."/>
            <person name="Spormann A.M."/>
            <person name="Op den Camp H."/>
            <person name="Overmann J."/>
            <person name="Amann R."/>
            <person name="Jetten M.S.M."/>
            <person name="Mascher T."/>
            <person name="Medema M.H."/>
            <person name="Devos D.P."/>
            <person name="Kaster A.-K."/>
            <person name="Ovreas L."/>
            <person name="Rohde M."/>
            <person name="Galperin M.Y."/>
            <person name="Jogler C."/>
        </authorList>
    </citation>
    <scope>NUCLEOTIDE SEQUENCE [LARGE SCALE GENOMIC DNA]</scope>
    <source>
        <strain evidence="1 2">Pla110</strain>
    </source>
</reference>
<dbReference type="Gene3D" id="3.40.50.1000">
    <property type="entry name" value="HAD superfamily/HAD-like"/>
    <property type="match status" value="1"/>
</dbReference>
<dbReference type="SFLD" id="SFLDG01129">
    <property type="entry name" value="C1.5:_HAD__Beta-PGM__Phosphata"/>
    <property type="match status" value="1"/>
</dbReference>
<dbReference type="NCBIfam" id="TIGR01509">
    <property type="entry name" value="HAD-SF-IA-v3"/>
    <property type="match status" value="1"/>
</dbReference>
<dbReference type="SUPFAM" id="SSF56784">
    <property type="entry name" value="HAD-like"/>
    <property type="match status" value="1"/>
</dbReference>
<keyword evidence="1" id="KW-0378">Hydrolase</keyword>
<dbReference type="PANTHER" id="PTHR43481">
    <property type="entry name" value="FRUCTOSE-1-PHOSPHATE PHOSPHATASE"/>
    <property type="match status" value="1"/>
</dbReference>
<dbReference type="KEGG" id="plon:Pla110_34170"/>
<dbReference type="InterPro" id="IPR051806">
    <property type="entry name" value="HAD-like_SPP"/>
</dbReference>
<dbReference type="AlphaFoldDB" id="A0A518CR38"/>
<organism evidence="1 2">
    <name type="scientific">Polystyrenella longa</name>
    <dbReference type="NCBI Taxonomy" id="2528007"/>
    <lineage>
        <taxon>Bacteria</taxon>
        <taxon>Pseudomonadati</taxon>
        <taxon>Planctomycetota</taxon>
        <taxon>Planctomycetia</taxon>
        <taxon>Planctomycetales</taxon>
        <taxon>Planctomycetaceae</taxon>
        <taxon>Polystyrenella</taxon>
    </lineage>
</organism>
<dbReference type="EC" id="3.1.3.-" evidence="1"/>
<dbReference type="GO" id="GO:0050308">
    <property type="term" value="F:sugar-phosphatase activity"/>
    <property type="evidence" value="ECO:0007669"/>
    <property type="project" value="TreeGrafter"/>
</dbReference>
<dbReference type="RefSeq" id="WP_144997220.1">
    <property type="nucleotide sequence ID" value="NZ_CP036281.1"/>
</dbReference>
<dbReference type="InterPro" id="IPR006439">
    <property type="entry name" value="HAD-SF_hydro_IA"/>
</dbReference>
<dbReference type="Proteomes" id="UP000317178">
    <property type="component" value="Chromosome"/>
</dbReference>
<protein>
    <submittedName>
        <fullName evidence="1">Phosphorylated carbohydrates phosphatase</fullName>
        <ecNumber evidence="1">3.1.3.-</ecNumber>
    </submittedName>
</protein>
<dbReference type="InterPro" id="IPR036412">
    <property type="entry name" value="HAD-like_sf"/>
</dbReference>
<name>A0A518CR38_9PLAN</name>
<sequence>MNSDVQLAVLFDMDGVLIDSYAAHFESWQVVAKQRGGTYTEEEFVAGFGRTSRELIREQWNGAENWSEDEVAQLDNDKEAAFRDILNENFPAMPGGRELIFDLYERGFRIAVASSGPRENVQLVIDRLEIGSCLSAVITGNDVTKGKPDPQVFQLAAQGVDVPNPLCCVIEDAPAGVAAANAAGSSCIGLVRPGKYSVNLDDANLIVSHLNEINPAKIAELIQSRQG</sequence>
<dbReference type="Pfam" id="PF00702">
    <property type="entry name" value="Hydrolase"/>
    <property type="match status" value="1"/>
</dbReference>
<dbReference type="PANTHER" id="PTHR43481:SF4">
    <property type="entry name" value="GLYCEROL-1-PHOSPHATE PHOSPHOHYDROLASE 1-RELATED"/>
    <property type="match status" value="1"/>
</dbReference>
<accession>A0A518CR38</accession>
<dbReference type="PRINTS" id="PR00413">
    <property type="entry name" value="HADHALOGNASE"/>
</dbReference>